<proteinExistence type="predicted"/>
<dbReference type="SUPFAM" id="SSF55550">
    <property type="entry name" value="SH2 domain"/>
    <property type="match status" value="1"/>
</dbReference>
<organism evidence="4 5">
    <name type="scientific">Varanus komodoensis</name>
    <name type="common">Komodo dragon</name>
    <dbReference type="NCBI Taxonomy" id="61221"/>
    <lineage>
        <taxon>Eukaryota</taxon>
        <taxon>Metazoa</taxon>
        <taxon>Chordata</taxon>
        <taxon>Craniata</taxon>
        <taxon>Vertebrata</taxon>
        <taxon>Euteleostomi</taxon>
        <taxon>Lepidosauria</taxon>
        <taxon>Squamata</taxon>
        <taxon>Bifurcata</taxon>
        <taxon>Unidentata</taxon>
        <taxon>Episquamata</taxon>
        <taxon>Toxicofera</taxon>
        <taxon>Anguimorpha</taxon>
        <taxon>Paleoanguimorpha</taxon>
        <taxon>Varanoidea</taxon>
        <taxon>Varanidae</taxon>
        <taxon>Varanus</taxon>
    </lineage>
</organism>
<evidence type="ECO:0000256" key="2">
    <source>
        <dbReference type="PROSITE-ProRule" id="PRU00191"/>
    </source>
</evidence>
<dbReference type="Pfam" id="PF00017">
    <property type="entry name" value="SH2"/>
    <property type="match status" value="1"/>
</dbReference>
<dbReference type="Proteomes" id="UP000694545">
    <property type="component" value="Unplaced"/>
</dbReference>
<dbReference type="GO" id="GO:0007165">
    <property type="term" value="P:signal transduction"/>
    <property type="evidence" value="ECO:0007669"/>
    <property type="project" value="InterPro"/>
</dbReference>
<dbReference type="Gene3D" id="3.30.505.10">
    <property type="entry name" value="SH2 domain"/>
    <property type="match status" value="1"/>
</dbReference>
<dbReference type="GO" id="GO:0003700">
    <property type="term" value="F:DNA-binding transcription factor activity"/>
    <property type="evidence" value="ECO:0007669"/>
    <property type="project" value="InterPro"/>
</dbReference>
<feature type="domain" description="SH2" evidence="3">
    <location>
        <begin position="1"/>
        <end position="91"/>
    </location>
</feature>
<dbReference type="InterPro" id="IPR000980">
    <property type="entry name" value="SH2"/>
</dbReference>
<dbReference type="FunFam" id="3.30.505.10:FF:000003">
    <property type="entry name" value="Signal transducer and activator of transcription"/>
    <property type="match status" value="1"/>
</dbReference>
<dbReference type="AlphaFoldDB" id="A0A8D2JC34"/>
<evidence type="ECO:0000313" key="4">
    <source>
        <dbReference type="Ensembl" id="ENSVKKP00000007457.1"/>
    </source>
</evidence>
<evidence type="ECO:0000256" key="1">
    <source>
        <dbReference type="ARBA" id="ARBA00022999"/>
    </source>
</evidence>
<keyword evidence="5" id="KW-1185">Reference proteome</keyword>
<dbReference type="Ensembl" id="ENSVKKT00000007651.1">
    <property type="protein sequence ID" value="ENSVKKP00000007457.1"/>
    <property type="gene ID" value="ENSVKKG00000005362.1"/>
</dbReference>
<evidence type="ECO:0000259" key="3">
    <source>
        <dbReference type="PROSITE" id="PS50001"/>
    </source>
</evidence>
<evidence type="ECO:0000313" key="5">
    <source>
        <dbReference type="Proteomes" id="UP000694545"/>
    </source>
</evidence>
<accession>A0A8D2JC34</accession>
<dbReference type="InterPro" id="IPR036860">
    <property type="entry name" value="SH2_dom_sf"/>
</dbReference>
<name>A0A8D2JC34_VARKO</name>
<dbReference type="PANTHER" id="PTHR11801">
    <property type="entry name" value="SIGNAL TRANSDUCER AND ACTIVATOR OF TRANSCRIPTION"/>
    <property type="match status" value="1"/>
</dbReference>
<keyword evidence="1 2" id="KW-0727">SH2 domain</keyword>
<reference evidence="4" key="1">
    <citation type="submission" date="2025-08" db="UniProtKB">
        <authorList>
            <consortium name="Ensembl"/>
        </authorList>
    </citation>
    <scope>IDENTIFICATION</scope>
</reference>
<sequence>MGFVSRKREKHLLKRKRSGTFLLRFSESIANGAITFTWVEYDSEGSAKFCSVQPYTKEELKYLALPDIIHSYQLLAEEYIPENPLQYLYPDTPRDEAFGPYYSEHREADLTAQKKYLNRRLIRVSCRQPGEAETLETNGLPIVNDVPLTNNINIISENTTSDIINDTISDTIINENTTSDIINDTISDNIVNENTMSDNINDIISDNIIGDLCDNIISDNIISDIISDNILSDTIDQLEQGLSALFSEKQGKW</sequence>
<protein>
    <recommendedName>
        <fullName evidence="3">SH2 domain-containing protein</fullName>
    </recommendedName>
</protein>
<reference evidence="4" key="2">
    <citation type="submission" date="2025-09" db="UniProtKB">
        <authorList>
            <consortium name="Ensembl"/>
        </authorList>
    </citation>
    <scope>IDENTIFICATION</scope>
</reference>
<dbReference type="InterPro" id="IPR001217">
    <property type="entry name" value="STAT"/>
</dbReference>
<dbReference type="PROSITE" id="PS50001">
    <property type="entry name" value="SH2"/>
    <property type="match status" value="1"/>
</dbReference>